<dbReference type="InterPro" id="IPR013324">
    <property type="entry name" value="RNA_pol_sigma_r3/r4-like"/>
</dbReference>
<keyword evidence="2" id="KW-0805">Transcription regulation</keyword>
<dbReference type="InterPro" id="IPR036388">
    <property type="entry name" value="WH-like_DNA-bd_sf"/>
</dbReference>
<dbReference type="NCBIfam" id="TIGR02937">
    <property type="entry name" value="sigma70-ECF"/>
    <property type="match status" value="1"/>
</dbReference>
<feature type="domain" description="RNA polymerase sigma factor 70 region 4 type 2" evidence="5">
    <location>
        <begin position="124"/>
        <end position="166"/>
    </location>
</feature>
<dbReference type="Gene3D" id="1.10.10.10">
    <property type="entry name" value="Winged helix-like DNA-binding domain superfamily/Winged helix DNA-binding domain"/>
    <property type="match status" value="1"/>
</dbReference>
<dbReference type="Pfam" id="PF08281">
    <property type="entry name" value="Sigma70_r4_2"/>
    <property type="match status" value="1"/>
</dbReference>
<keyword evidence="3" id="KW-0731">Sigma factor</keyword>
<keyword evidence="9" id="KW-1185">Reference proteome</keyword>
<dbReference type="OrthoDB" id="1524077at2"/>
<sequence length="173" mass="20643">MTFFSRHNIEKSSYEKLYYRYNHEIFTCIANKIENRDDVLDVMQEVYIHLWKFREKILIGNAENIIFNTCKQEISKFYRRTDKEPYSEELTYDRADNSINELKAAKKKDRRLTELERSIELIIPPLRKTIFKMSKIEGISHEQIASQLNMSKSAVENQIAKAMTFLKKHHSNS</sequence>
<dbReference type="Proteomes" id="UP000273898">
    <property type="component" value="Unassembled WGS sequence"/>
</dbReference>
<accession>A0A497Y0E8</accession>
<evidence type="ECO:0000256" key="2">
    <source>
        <dbReference type="ARBA" id="ARBA00023015"/>
    </source>
</evidence>
<evidence type="ECO:0000259" key="5">
    <source>
        <dbReference type="Pfam" id="PF08281"/>
    </source>
</evidence>
<evidence type="ECO:0000256" key="4">
    <source>
        <dbReference type="ARBA" id="ARBA00023163"/>
    </source>
</evidence>
<dbReference type="GO" id="GO:0006352">
    <property type="term" value="P:DNA-templated transcription initiation"/>
    <property type="evidence" value="ECO:0007669"/>
    <property type="project" value="InterPro"/>
</dbReference>
<evidence type="ECO:0000313" key="6">
    <source>
        <dbReference type="EMBL" id="RLJ75126.1"/>
    </source>
</evidence>
<dbReference type="Gene3D" id="1.10.1740.10">
    <property type="match status" value="1"/>
</dbReference>
<keyword evidence="4" id="KW-0804">Transcription</keyword>
<gene>
    <name evidence="6" type="ORF">BCL90_3474</name>
    <name evidence="7" type="ORF">E3V97_18855</name>
</gene>
<dbReference type="PANTHER" id="PTHR43133">
    <property type="entry name" value="RNA POLYMERASE ECF-TYPE SIGMA FACTO"/>
    <property type="match status" value="1"/>
</dbReference>
<dbReference type="Proteomes" id="UP000297429">
    <property type="component" value="Unassembled WGS sequence"/>
</dbReference>
<dbReference type="PANTHER" id="PTHR43133:SF46">
    <property type="entry name" value="RNA POLYMERASE SIGMA-70 FACTOR ECF SUBFAMILY"/>
    <property type="match status" value="1"/>
</dbReference>
<dbReference type="SUPFAM" id="SSF88946">
    <property type="entry name" value="Sigma2 domain of RNA polymerase sigma factors"/>
    <property type="match status" value="1"/>
</dbReference>
<dbReference type="InterPro" id="IPR039425">
    <property type="entry name" value="RNA_pol_sigma-70-like"/>
</dbReference>
<reference evidence="7 9" key="2">
    <citation type="submission" date="2019-03" db="EMBL/GenBank/DDBJ databases">
        <authorList>
            <person name="He R.-H."/>
        </authorList>
    </citation>
    <scope>NUCLEOTIDE SEQUENCE [LARGE SCALE GENOMIC DNA]</scope>
    <source>
        <strain evidence="7 9">DSM 19624</strain>
    </source>
</reference>
<reference evidence="6 8" key="1">
    <citation type="submission" date="2018-10" db="EMBL/GenBank/DDBJ databases">
        <title>Genomic Encyclopedia of Archaeal and Bacterial Type Strains, Phase II (KMG-II): from individual species to whole genera.</title>
        <authorList>
            <person name="Goeker M."/>
        </authorList>
    </citation>
    <scope>NUCLEOTIDE SEQUENCE [LARGE SCALE GENOMIC DNA]</scope>
    <source>
        <strain evidence="6 8">DSM 19624</strain>
    </source>
</reference>
<evidence type="ECO:0000313" key="9">
    <source>
        <dbReference type="Proteomes" id="UP000297429"/>
    </source>
</evidence>
<organism evidence="6 8">
    <name type="scientific">Pedobacter alluvionis</name>
    <dbReference type="NCBI Taxonomy" id="475253"/>
    <lineage>
        <taxon>Bacteria</taxon>
        <taxon>Pseudomonadati</taxon>
        <taxon>Bacteroidota</taxon>
        <taxon>Sphingobacteriia</taxon>
        <taxon>Sphingobacteriales</taxon>
        <taxon>Sphingobacteriaceae</taxon>
        <taxon>Pedobacter</taxon>
    </lineage>
</organism>
<name>A0A497Y0E8_9SPHI</name>
<dbReference type="SUPFAM" id="SSF88659">
    <property type="entry name" value="Sigma3 and sigma4 domains of RNA polymerase sigma factors"/>
    <property type="match status" value="1"/>
</dbReference>
<evidence type="ECO:0000313" key="7">
    <source>
        <dbReference type="EMBL" id="TFB30230.1"/>
    </source>
</evidence>
<evidence type="ECO:0000256" key="1">
    <source>
        <dbReference type="ARBA" id="ARBA00010641"/>
    </source>
</evidence>
<dbReference type="GO" id="GO:0003677">
    <property type="term" value="F:DNA binding"/>
    <property type="evidence" value="ECO:0007669"/>
    <property type="project" value="InterPro"/>
</dbReference>
<comment type="caution">
    <text evidence="6">The sequence shown here is derived from an EMBL/GenBank/DDBJ whole genome shotgun (WGS) entry which is preliminary data.</text>
</comment>
<dbReference type="EMBL" id="SOPX01000003">
    <property type="protein sequence ID" value="TFB30230.1"/>
    <property type="molecule type" value="Genomic_DNA"/>
</dbReference>
<dbReference type="AlphaFoldDB" id="A0A497Y0E8"/>
<comment type="similarity">
    <text evidence="1">Belongs to the sigma-70 factor family. ECF subfamily.</text>
</comment>
<evidence type="ECO:0000256" key="3">
    <source>
        <dbReference type="ARBA" id="ARBA00023082"/>
    </source>
</evidence>
<proteinExistence type="inferred from homology"/>
<dbReference type="InterPro" id="IPR013249">
    <property type="entry name" value="RNA_pol_sigma70_r4_t2"/>
</dbReference>
<dbReference type="InterPro" id="IPR014284">
    <property type="entry name" value="RNA_pol_sigma-70_dom"/>
</dbReference>
<dbReference type="EMBL" id="RCCK01000012">
    <property type="protein sequence ID" value="RLJ75126.1"/>
    <property type="molecule type" value="Genomic_DNA"/>
</dbReference>
<protein>
    <submittedName>
        <fullName evidence="6">RNA polymerase sigma-70 factor (ECF subfamily)</fullName>
    </submittedName>
    <submittedName>
        <fullName evidence="7">Sigma-70 family RNA polymerase sigma factor</fullName>
    </submittedName>
</protein>
<dbReference type="InterPro" id="IPR013325">
    <property type="entry name" value="RNA_pol_sigma_r2"/>
</dbReference>
<dbReference type="GO" id="GO:0016987">
    <property type="term" value="F:sigma factor activity"/>
    <property type="evidence" value="ECO:0007669"/>
    <property type="project" value="UniProtKB-KW"/>
</dbReference>
<evidence type="ECO:0000313" key="8">
    <source>
        <dbReference type="Proteomes" id="UP000273898"/>
    </source>
</evidence>
<dbReference type="RefSeq" id="WP_121285094.1">
    <property type="nucleotide sequence ID" value="NZ_RCCK01000012.1"/>
</dbReference>